<reference evidence="10" key="2">
    <citation type="submission" date="2019-07" db="EMBL/GenBank/DDBJ databases">
        <authorList>
            <person name="Yang Y."/>
            <person name="Bocs S."/>
            <person name="Baudouin L."/>
        </authorList>
    </citation>
    <scope>NUCLEOTIDE SEQUENCE</scope>
    <source>
        <tissue evidence="10">Spear leaf of Hainan Tall coconut</tissue>
    </source>
</reference>
<keyword evidence="3" id="KW-0677">Repeat</keyword>
<dbReference type="PROSITE" id="PS51039">
    <property type="entry name" value="ZF_AN1"/>
    <property type="match status" value="1"/>
</dbReference>
<keyword evidence="11" id="KW-1185">Reference proteome</keyword>
<dbReference type="SMART" id="SM00154">
    <property type="entry name" value="ZnF_AN1"/>
    <property type="match status" value="1"/>
</dbReference>
<comment type="caution">
    <text evidence="10">The sequence shown here is derived from an EMBL/GenBank/DDBJ whole genome shotgun (WGS) entry which is preliminary data.</text>
</comment>
<name>A0A8K0MUI6_COCNU</name>
<protein>
    <submittedName>
        <fullName evidence="10">Zinc finger AN1 domain-containing stress-associated protein 12</fullName>
    </submittedName>
</protein>
<keyword evidence="2" id="KW-0479">Metal-binding</keyword>
<dbReference type="EMBL" id="CM017872">
    <property type="protein sequence ID" value="KAG1327026.1"/>
    <property type="molecule type" value="Genomic_DNA"/>
</dbReference>
<proteinExistence type="predicted"/>
<evidence type="ECO:0000256" key="4">
    <source>
        <dbReference type="ARBA" id="ARBA00022771"/>
    </source>
</evidence>
<comment type="function">
    <text evidence="1">May be involved in environmental stress response.</text>
</comment>
<dbReference type="Gene3D" id="4.10.1110.10">
    <property type="entry name" value="AN1-like Zinc finger"/>
    <property type="match status" value="1"/>
</dbReference>
<evidence type="ECO:0000256" key="1">
    <source>
        <dbReference type="ARBA" id="ARBA00003732"/>
    </source>
</evidence>
<organism evidence="10 11">
    <name type="scientific">Cocos nucifera</name>
    <name type="common">Coconut palm</name>
    <dbReference type="NCBI Taxonomy" id="13894"/>
    <lineage>
        <taxon>Eukaryota</taxon>
        <taxon>Viridiplantae</taxon>
        <taxon>Streptophyta</taxon>
        <taxon>Embryophyta</taxon>
        <taxon>Tracheophyta</taxon>
        <taxon>Spermatophyta</taxon>
        <taxon>Magnoliopsida</taxon>
        <taxon>Liliopsida</taxon>
        <taxon>Arecaceae</taxon>
        <taxon>Arecoideae</taxon>
        <taxon>Cocoseae</taxon>
        <taxon>Attaleinae</taxon>
        <taxon>Cocos</taxon>
    </lineage>
</organism>
<feature type="region of interest" description="Disordered" evidence="8">
    <location>
        <begin position="75"/>
        <end position="139"/>
    </location>
</feature>
<dbReference type="PANTHER" id="PTHR14677">
    <property type="entry name" value="ARSENITE INDUCUBLE RNA ASSOCIATED PROTEIN AIP-1-RELATED"/>
    <property type="match status" value="1"/>
</dbReference>
<dbReference type="Pfam" id="PF01428">
    <property type="entry name" value="zf-AN1"/>
    <property type="match status" value="1"/>
</dbReference>
<dbReference type="OrthoDB" id="431929at2759"/>
<evidence type="ECO:0000259" key="9">
    <source>
        <dbReference type="PROSITE" id="PS51039"/>
    </source>
</evidence>
<sequence>MGRGGTEAFPDLGAHCDHENCNQLDFLPFTCDGCQKVFCLEHRTYKAHGCPKAEHNSRMVVVCRVCSMSIEKKAGEEDSTILERHERSGDCDARKKHKPRPAYAKDAKVPVRLPARNGTDCRDGKSSSVPSHQSLLTSH</sequence>
<keyword evidence="5" id="KW-0862">Zinc</keyword>
<feature type="domain" description="AN1-type" evidence="9">
    <location>
        <begin position="10"/>
        <end position="58"/>
    </location>
</feature>
<dbReference type="InterPro" id="IPR000058">
    <property type="entry name" value="Znf_AN1"/>
</dbReference>
<evidence type="ECO:0000256" key="7">
    <source>
        <dbReference type="PROSITE-ProRule" id="PRU00449"/>
    </source>
</evidence>
<dbReference type="GO" id="GO:0005737">
    <property type="term" value="C:cytoplasm"/>
    <property type="evidence" value="ECO:0007669"/>
    <property type="project" value="TreeGrafter"/>
</dbReference>
<dbReference type="AlphaFoldDB" id="A0A8K0MUI6"/>
<evidence type="ECO:0000313" key="10">
    <source>
        <dbReference type="EMBL" id="KAG1327026.1"/>
    </source>
</evidence>
<evidence type="ECO:0000256" key="8">
    <source>
        <dbReference type="SAM" id="MobiDB-lite"/>
    </source>
</evidence>
<dbReference type="PANTHER" id="PTHR14677:SF20">
    <property type="entry name" value="ZINC FINGER AN1-TYPE CONTAINING 2A-RELATED"/>
    <property type="match status" value="1"/>
</dbReference>
<dbReference type="FunFam" id="4.10.1110.10:FF:000003">
    <property type="entry name" value="AN1-type zinc finger protein 2B isoform X1"/>
    <property type="match status" value="1"/>
</dbReference>
<keyword evidence="6" id="KW-0346">Stress response</keyword>
<evidence type="ECO:0000256" key="2">
    <source>
        <dbReference type="ARBA" id="ARBA00022723"/>
    </source>
</evidence>
<feature type="compositionally biased region" description="Polar residues" evidence="8">
    <location>
        <begin position="126"/>
        <end position="139"/>
    </location>
</feature>
<evidence type="ECO:0000313" key="11">
    <source>
        <dbReference type="Proteomes" id="UP000797356"/>
    </source>
</evidence>
<keyword evidence="4 7" id="KW-0863">Zinc-finger</keyword>
<gene>
    <name evidence="10" type="ORF">COCNU_01G009600</name>
</gene>
<dbReference type="GO" id="GO:0008270">
    <property type="term" value="F:zinc ion binding"/>
    <property type="evidence" value="ECO:0007669"/>
    <property type="project" value="UniProtKB-KW"/>
</dbReference>
<dbReference type="SUPFAM" id="SSF118310">
    <property type="entry name" value="AN1-like Zinc finger"/>
    <property type="match status" value="1"/>
</dbReference>
<feature type="compositionally biased region" description="Basic and acidic residues" evidence="8">
    <location>
        <begin position="75"/>
        <end position="93"/>
    </location>
</feature>
<evidence type="ECO:0000256" key="3">
    <source>
        <dbReference type="ARBA" id="ARBA00022737"/>
    </source>
</evidence>
<reference evidence="10" key="1">
    <citation type="journal article" date="2017" name="Gigascience">
        <title>The genome draft of coconut (Cocos nucifera).</title>
        <authorList>
            <person name="Xiao Y."/>
            <person name="Xu P."/>
            <person name="Fan H."/>
            <person name="Baudouin L."/>
            <person name="Xia W."/>
            <person name="Bocs S."/>
            <person name="Xu J."/>
            <person name="Li Q."/>
            <person name="Guo A."/>
            <person name="Zhou L."/>
            <person name="Li J."/>
            <person name="Wu Y."/>
            <person name="Ma Z."/>
            <person name="Armero A."/>
            <person name="Issali A.E."/>
            <person name="Liu N."/>
            <person name="Peng M."/>
            <person name="Yang Y."/>
        </authorList>
    </citation>
    <scope>NUCLEOTIDE SEQUENCE</scope>
    <source>
        <tissue evidence="10">Spear leaf of Hainan Tall coconut</tissue>
    </source>
</reference>
<dbReference type="InterPro" id="IPR035896">
    <property type="entry name" value="AN1-like_Znf"/>
</dbReference>
<dbReference type="Proteomes" id="UP000797356">
    <property type="component" value="Chromosome 1"/>
</dbReference>
<evidence type="ECO:0000256" key="6">
    <source>
        <dbReference type="ARBA" id="ARBA00023016"/>
    </source>
</evidence>
<accession>A0A8K0MUI6</accession>
<evidence type="ECO:0000256" key="5">
    <source>
        <dbReference type="ARBA" id="ARBA00022833"/>
    </source>
</evidence>